<evidence type="ECO:0000256" key="7">
    <source>
        <dbReference type="ARBA" id="ARBA00023160"/>
    </source>
</evidence>
<evidence type="ECO:0000313" key="10">
    <source>
        <dbReference type="EMBL" id="TYO95678.1"/>
    </source>
</evidence>
<keyword evidence="5 8" id="KW-0460">Magnesium</keyword>
<organism evidence="10 11">
    <name type="scientific">Geothermobacter ehrlichii</name>
    <dbReference type="NCBI Taxonomy" id="213224"/>
    <lineage>
        <taxon>Bacteria</taxon>
        <taxon>Pseudomonadati</taxon>
        <taxon>Thermodesulfobacteriota</taxon>
        <taxon>Desulfuromonadia</taxon>
        <taxon>Desulfuromonadales</taxon>
        <taxon>Geothermobacteraceae</taxon>
        <taxon>Geothermobacter</taxon>
    </lineage>
</organism>
<comment type="caution">
    <text evidence="10">The sequence shown here is derived from an EMBL/GenBank/DDBJ whole genome shotgun (WGS) entry which is preliminary data.</text>
</comment>
<dbReference type="GO" id="GO:0000287">
    <property type="term" value="F:magnesium ion binding"/>
    <property type="evidence" value="ECO:0007669"/>
    <property type="project" value="UniProtKB-UniRule"/>
</dbReference>
<keyword evidence="1 8" id="KW-0444">Lipid biosynthesis</keyword>
<reference evidence="10 11" key="1">
    <citation type="submission" date="2019-07" db="EMBL/GenBank/DDBJ databases">
        <title>Genomic Encyclopedia of Type Strains, Phase IV (KMG-IV): sequencing the most valuable type-strain genomes for metagenomic binning, comparative biology and taxonomic classification.</title>
        <authorList>
            <person name="Goeker M."/>
        </authorList>
    </citation>
    <scope>NUCLEOTIDE SEQUENCE [LARGE SCALE GENOMIC DNA]</scope>
    <source>
        <strain evidence="10 11">SS015</strain>
    </source>
</reference>
<evidence type="ECO:0000256" key="8">
    <source>
        <dbReference type="HAMAP-Rule" id="MF_00101"/>
    </source>
</evidence>
<dbReference type="SUPFAM" id="SSF56214">
    <property type="entry name" value="4'-phosphopantetheinyl transferase"/>
    <property type="match status" value="1"/>
</dbReference>
<dbReference type="NCBIfam" id="TIGR00516">
    <property type="entry name" value="acpS"/>
    <property type="match status" value="1"/>
</dbReference>
<evidence type="ECO:0000259" key="9">
    <source>
        <dbReference type="Pfam" id="PF01648"/>
    </source>
</evidence>
<evidence type="ECO:0000256" key="6">
    <source>
        <dbReference type="ARBA" id="ARBA00023098"/>
    </source>
</evidence>
<feature type="binding site" evidence="8">
    <location>
        <position position="14"/>
    </location>
    <ligand>
        <name>Mg(2+)</name>
        <dbReference type="ChEBI" id="CHEBI:18420"/>
    </ligand>
</feature>
<evidence type="ECO:0000313" key="11">
    <source>
        <dbReference type="Proteomes" id="UP000324159"/>
    </source>
</evidence>
<feature type="domain" description="4'-phosphopantetheinyl transferase" evidence="9">
    <location>
        <begin position="10"/>
        <end position="126"/>
    </location>
</feature>
<dbReference type="RefSeq" id="WP_148897062.1">
    <property type="nucleotide sequence ID" value="NZ_VNIB01000018.1"/>
</dbReference>
<accession>A0A5D3WJ47</accession>
<comment type="subcellular location">
    <subcellularLocation>
        <location evidence="8">Cytoplasm</location>
    </subcellularLocation>
</comment>
<dbReference type="InterPro" id="IPR002582">
    <property type="entry name" value="ACPS"/>
</dbReference>
<dbReference type="Proteomes" id="UP000324159">
    <property type="component" value="Unassembled WGS sequence"/>
</dbReference>
<name>A0A5D3WJ47_9BACT</name>
<dbReference type="EMBL" id="VNIB01000018">
    <property type="protein sequence ID" value="TYO95678.1"/>
    <property type="molecule type" value="Genomic_DNA"/>
</dbReference>
<dbReference type="GO" id="GO:0006633">
    <property type="term" value="P:fatty acid biosynthetic process"/>
    <property type="evidence" value="ECO:0007669"/>
    <property type="project" value="UniProtKB-UniRule"/>
</dbReference>
<keyword evidence="11" id="KW-1185">Reference proteome</keyword>
<dbReference type="GO" id="GO:0005737">
    <property type="term" value="C:cytoplasm"/>
    <property type="evidence" value="ECO:0007669"/>
    <property type="project" value="UniProtKB-SubCell"/>
</dbReference>
<comment type="catalytic activity">
    <reaction evidence="8">
        <text>apo-[ACP] + CoA = holo-[ACP] + adenosine 3',5'-bisphosphate + H(+)</text>
        <dbReference type="Rhea" id="RHEA:12068"/>
        <dbReference type="Rhea" id="RHEA-COMP:9685"/>
        <dbReference type="Rhea" id="RHEA-COMP:9690"/>
        <dbReference type="ChEBI" id="CHEBI:15378"/>
        <dbReference type="ChEBI" id="CHEBI:29999"/>
        <dbReference type="ChEBI" id="CHEBI:57287"/>
        <dbReference type="ChEBI" id="CHEBI:58343"/>
        <dbReference type="ChEBI" id="CHEBI:64479"/>
        <dbReference type="EC" id="2.7.8.7"/>
    </reaction>
</comment>
<comment type="cofactor">
    <cofactor evidence="8">
        <name>Mg(2+)</name>
        <dbReference type="ChEBI" id="CHEBI:18420"/>
    </cofactor>
</comment>
<keyword evidence="7 8" id="KW-0275">Fatty acid biosynthesis</keyword>
<keyword evidence="6 8" id="KW-0443">Lipid metabolism</keyword>
<feature type="binding site" evidence="8">
    <location>
        <position position="63"/>
    </location>
    <ligand>
        <name>Mg(2+)</name>
        <dbReference type="ChEBI" id="CHEBI:18420"/>
    </ligand>
</feature>
<keyword evidence="8" id="KW-0963">Cytoplasm</keyword>
<dbReference type="AlphaFoldDB" id="A0A5D3WJ47"/>
<dbReference type="InterPro" id="IPR008278">
    <property type="entry name" value="4-PPantetheinyl_Trfase_dom"/>
</dbReference>
<dbReference type="HAMAP" id="MF_00101">
    <property type="entry name" value="AcpS"/>
    <property type="match status" value="1"/>
</dbReference>
<evidence type="ECO:0000256" key="1">
    <source>
        <dbReference type="ARBA" id="ARBA00022516"/>
    </source>
</evidence>
<evidence type="ECO:0000256" key="3">
    <source>
        <dbReference type="ARBA" id="ARBA00022723"/>
    </source>
</evidence>
<proteinExistence type="inferred from homology"/>
<evidence type="ECO:0000256" key="5">
    <source>
        <dbReference type="ARBA" id="ARBA00022842"/>
    </source>
</evidence>
<dbReference type="InterPro" id="IPR004568">
    <property type="entry name" value="Ppantetheine-prot_Trfase_dom"/>
</dbReference>
<dbReference type="EC" id="2.7.8.7" evidence="8"/>
<dbReference type="Pfam" id="PF01648">
    <property type="entry name" value="ACPS"/>
    <property type="match status" value="1"/>
</dbReference>
<evidence type="ECO:0000256" key="4">
    <source>
        <dbReference type="ARBA" id="ARBA00022832"/>
    </source>
</evidence>
<dbReference type="Gene3D" id="3.90.470.20">
    <property type="entry name" value="4'-phosphopantetheinyl transferase domain"/>
    <property type="match status" value="1"/>
</dbReference>
<comment type="function">
    <text evidence="8">Transfers the 4'-phosphopantetheine moiety from coenzyme A to a Ser of acyl-carrier-protein.</text>
</comment>
<keyword evidence="4 8" id="KW-0276">Fatty acid metabolism</keyword>
<keyword evidence="3 8" id="KW-0479">Metal-binding</keyword>
<protein>
    <recommendedName>
        <fullName evidence="8">Holo-[acyl-carrier-protein] synthase</fullName>
        <shortName evidence="8">Holo-ACP synthase</shortName>
        <ecNumber evidence="8">2.7.8.7</ecNumber>
    </recommendedName>
    <alternativeName>
        <fullName evidence="8">4'-phosphopantetheinyl transferase AcpS</fullName>
    </alternativeName>
</protein>
<sequence length="135" mass="14854">MNPGRAATVGLGVDLVRVSRFRRFLDGSRQGVLERLFTPDERAYCLARRDPAPHLAARFAAKEALLKAFGLGLRDGLSWQDMEVVRDELGKPSFHLSGRAAQLLAERGLRPPLLSYSHDGDYAMATVILEASCVC</sequence>
<dbReference type="NCBIfam" id="TIGR00556">
    <property type="entry name" value="pantethn_trn"/>
    <property type="match status" value="1"/>
</dbReference>
<keyword evidence="2 8" id="KW-0808">Transferase</keyword>
<dbReference type="GO" id="GO:0008897">
    <property type="term" value="F:holo-[acyl-carrier-protein] synthase activity"/>
    <property type="evidence" value="ECO:0007669"/>
    <property type="project" value="UniProtKB-UniRule"/>
</dbReference>
<gene>
    <name evidence="8" type="primary">acpS</name>
    <name evidence="10" type="ORF">EDC39_11816</name>
</gene>
<evidence type="ECO:0000256" key="2">
    <source>
        <dbReference type="ARBA" id="ARBA00022679"/>
    </source>
</evidence>
<dbReference type="OrthoDB" id="517356at2"/>
<comment type="similarity">
    <text evidence="8">Belongs to the P-Pant transferase superfamily. AcpS family.</text>
</comment>
<dbReference type="InterPro" id="IPR037143">
    <property type="entry name" value="4-PPantetheinyl_Trfase_dom_sf"/>
</dbReference>